<evidence type="ECO:0000313" key="2">
    <source>
        <dbReference type="EMBL" id="MCI54762.1"/>
    </source>
</evidence>
<dbReference type="Pfam" id="PF24626">
    <property type="entry name" value="SH3_Tf2-1"/>
    <property type="match status" value="1"/>
</dbReference>
<proteinExistence type="predicted"/>
<protein>
    <recommendedName>
        <fullName evidence="1">Tf2-1-like SH3-like domain-containing protein</fullName>
    </recommendedName>
</protein>
<organism evidence="2 3">
    <name type="scientific">Trifolium medium</name>
    <dbReference type="NCBI Taxonomy" id="97028"/>
    <lineage>
        <taxon>Eukaryota</taxon>
        <taxon>Viridiplantae</taxon>
        <taxon>Streptophyta</taxon>
        <taxon>Embryophyta</taxon>
        <taxon>Tracheophyta</taxon>
        <taxon>Spermatophyta</taxon>
        <taxon>Magnoliopsida</taxon>
        <taxon>eudicotyledons</taxon>
        <taxon>Gunneridae</taxon>
        <taxon>Pentapetalae</taxon>
        <taxon>rosids</taxon>
        <taxon>fabids</taxon>
        <taxon>Fabales</taxon>
        <taxon>Fabaceae</taxon>
        <taxon>Papilionoideae</taxon>
        <taxon>50 kb inversion clade</taxon>
        <taxon>NPAAA clade</taxon>
        <taxon>Hologalegina</taxon>
        <taxon>IRL clade</taxon>
        <taxon>Trifolieae</taxon>
        <taxon>Trifolium</taxon>
    </lineage>
</organism>
<dbReference type="PANTHER" id="PTHR46148:SF60">
    <property type="entry name" value="CHROMO DOMAIN-CONTAINING PROTEIN"/>
    <property type="match status" value="1"/>
</dbReference>
<feature type="non-terminal residue" evidence="2">
    <location>
        <position position="85"/>
    </location>
</feature>
<evidence type="ECO:0000313" key="3">
    <source>
        <dbReference type="Proteomes" id="UP000265520"/>
    </source>
</evidence>
<dbReference type="EMBL" id="LXQA010484871">
    <property type="protein sequence ID" value="MCI54762.1"/>
    <property type="molecule type" value="Genomic_DNA"/>
</dbReference>
<dbReference type="PANTHER" id="PTHR46148">
    <property type="entry name" value="CHROMO DOMAIN-CONTAINING PROTEIN"/>
    <property type="match status" value="1"/>
</dbReference>
<reference evidence="2 3" key="1">
    <citation type="journal article" date="2018" name="Front. Plant Sci.">
        <title>Red Clover (Trifolium pratense) and Zigzag Clover (T. medium) - A Picture of Genomic Similarities and Differences.</title>
        <authorList>
            <person name="Dluhosova J."/>
            <person name="Istvanek J."/>
            <person name="Nedelnik J."/>
            <person name="Repkova J."/>
        </authorList>
    </citation>
    <scope>NUCLEOTIDE SEQUENCE [LARGE SCALE GENOMIC DNA]</scope>
    <source>
        <strain evidence="3">cv. 10/8</strain>
        <tissue evidence="2">Leaf</tissue>
    </source>
</reference>
<dbReference type="Proteomes" id="UP000265520">
    <property type="component" value="Unassembled WGS sequence"/>
</dbReference>
<name>A0A392T1W9_9FABA</name>
<evidence type="ECO:0000259" key="1">
    <source>
        <dbReference type="Pfam" id="PF24626"/>
    </source>
</evidence>
<comment type="caution">
    <text evidence="2">The sequence shown here is derived from an EMBL/GenBank/DDBJ whole genome shotgun (WGS) entry which is preliminary data.</text>
</comment>
<accession>A0A392T1W9</accession>
<keyword evidence="3" id="KW-1185">Reference proteome</keyword>
<sequence length="85" mass="9572">MGGNAEHRCVGLELVTKDHYSLMRVIMFPTCNAYVGLRGVFETKKFCPRNIGPYQILRRVGLVDNQLALPPSMSGMHDVFHVPQL</sequence>
<dbReference type="InterPro" id="IPR056924">
    <property type="entry name" value="SH3_Tf2-1"/>
</dbReference>
<feature type="domain" description="Tf2-1-like SH3-like" evidence="1">
    <location>
        <begin position="42"/>
        <end position="85"/>
    </location>
</feature>
<dbReference type="AlphaFoldDB" id="A0A392T1W9"/>